<keyword evidence="1" id="KW-0812">Transmembrane</keyword>
<gene>
    <name evidence="2" type="ORF">K431DRAFT_190715</name>
</gene>
<comment type="caution">
    <text evidence="2">The sequence shown here is derived from an EMBL/GenBank/DDBJ whole genome shotgun (WGS) entry which is preliminary data.</text>
</comment>
<evidence type="ECO:0000313" key="2">
    <source>
        <dbReference type="EMBL" id="KAF2724820.1"/>
    </source>
</evidence>
<name>A0A9P4QEL9_9PEZI</name>
<organism evidence="2 3">
    <name type="scientific">Polychaeton citri CBS 116435</name>
    <dbReference type="NCBI Taxonomy" id="1314669"/>
    <lineage>
        <taxon>Eukaryota</taxon>
        <taxon>Fungi</taxon>
        <taxon>Dikarya</taxon>
        <taxon>Ascomycota</taxon>
        <taxon>Pezizomycotina</taxon>
        <taxon>Dothideomycetes</taxon>
        <taxon>Dothideomycetidae</taxon>
        <taxon>Capnodiales</taxon>
        <taxon>Capnodiaceae</taxon>
        <taxon>Polychaeton</taxon>
    </lineage>
</organism>
<feature type="non-terminal residue" evidence="2">
    <location>
        <position position="1"/>
    </location>
</feature>
<keyword evidence="1" id="KW-0472">Membrane</keyword>
<dbReference type="AlphaFoldDB" id="A0A9P4QEL9"/>
<dbReference type="EMBL" id="MU003770">
    <property type="protein sequence ID" value="KAF2724820.1"/>
    <property type="molecule type" value="Genomic_DNA"/>
</dbReference>
<sequence>SLTVPAMVTGGLVGCAAGAAILLGVCIWYDFSGVKSAIMTARAAKLCVDNLTDEIIASLKAGTYSTDEALDMLRRTTLAYASTIPEGTACVERVFREIDLVRKQRGPEVEKVMQSAYSELTTAGKANASVDEMKLLVVKQLIKLSSFATNAIQDIVARNPRLRPFRDHAIKSLKQPPKPRVPTVKVNMSIRQK</sequence>
<keyword evidence="1" id="KW-1133">Transmembrane helix</keyword>
<protein>
    <submittedName>
        <fullName evidence="2">Uncharacterized protein</fullName>
    </submittedName>
</protein>
<proteinExistence type="predicted"/>
<reference evidence="2" key="1">
    <citation type="journal article" date="2020" name="Stud. Mycol.">
        <title>101 Dothideomycetes genomes: a test case for predicting lifestyles and emergence of pathogens.</title>
        <authorList>
            <person name="Haridas S."/>
            <person name="Albert R."/>
            <person name="Binder M."/>
            <person name="Bloem J."/>
            <person name="Labutti K."/>
            <person name="Salamov A."/>
            <person name="Andreopoulos B."/>
            <person name="Baker S."/>
            <person name="Barry K."/>
            <person name="Bills G."/>
            <person name="Bluhm B."/>
            <person name="Cannon C."/>
            <person name="Castanera R."/>
            <person name="Culley D."/>
            <person name="Daum C."/>
            <person name="Ezra D."/>
            <person name="Gonzalez J."/>
            <person name="Henrissat B."/>
            <person name="Kuo A."/>
            <person name="Liang C."/>
            <person name="Lipzen A."/>
            <person name="Lutzoni F."/>
            <person name="Magnuson J."/>
            <person name="Mondo S."/>
            <person name="Nolan M."/>
            <person name="Ohm R."/>
            <person name="Pangilinan J."/>
            <person name="Park H.-J."/>
            <person name="Ramirez L."/>
            <person name="Alfaro M."/>
            <person name="Sun H."/>
            <person name="Tritt A."/>
            <person name="Yoshinaga Y."/>
            <person name="Zwiers L.-H."/>
            <person name="Turgeon B."/>
            <person name="Goodwin S."/>
            <person name="Spatafora J."/>
            <person name="Crous P."/>
            <person name="Grigoriev I."/>
        </authorList>
    </citation>
    <scope>NUCLEOTIDE SEQUENCE</scope>
    <source>
        <strain evidence="2">CBS 116435</strain>
    </source>
</reference>
<dbReference type="OrthoDB" id="3883941at2759"/>
<feature type="non-terminal residue" evidence="2">
    <location>
        <position position="193"/>
    </location>
</feature>
<feature type="transmembrane region" description="Helical" evidence="1">
    <location>
        <begin position="6"/>
        <end position="29"/>
    </location>
</feature>
<evidence type="ECO:0000313" key="3">
    <source>
        <dbReference type="Proteomes" id="UP000799441"/>
    </source>
</evidence>
<evidence type="ECO:0000256" key="1">
    <source>
        <dbReference type="SAM" id="Phobius"/>
    </source>
</evidence>
<dbReference type="Proteomes" id="UP000799441">
    <property type="component" value="Unassembled WGS sequence"/>
</dbReference>
<accession>A0A9P4QEL9</accession>
<keyword evidence="3" id="KW-1185">Reference proteome</keyword>